<protein>
    <recommendedName>
        <fullName evidence="2">peptide-methionine (S)-S-oxide reductase</fullName>
        <ecNumber evidence="2">1.8.4.11</ecNumber>
    </recommendedName>
    <alternativeName>
        <fullName evidence="4">Peptide-methionine (S)-S-oxide reductase</fullName>
    </alternativeName>
</protein>
<name>A0A7S3W8V7_EMIHU</name>
<evidence type="ECO:0000313" key="7">
    <source>
        <dbReference type="EMBL" id="CAE0542311.1"/>
    </source>
</evidence>
<evidence type="ECO:0000256" key="5">
    <source>
        <dbReference type="SAM" id="SignalP"/>
    </source>
</evidence>
<accession>A0A7S3W8V7</accession>
<dbReference type="GO" id="GO:0008113">
    <property type="term" value="F:peptide-methionine (S)-S-oxide reductase activity"/>
    <property type="evidence" value="ECO:0007669"/>
    <property type="project" value="UniProtKB-EC"/>
</dbReference>
<feature type="signal peptide" evidence="5">
    <location>
        <begin position="1"/>
        <end position="20"/>
    </location>
</feature>
<dbReference type="AlphaFoldDB" id="A0A7S3W8V7"/>
<dbReference type="EC" id="1.8.4.11" evidence="2"/>
<dbReference type="InterPro" id="IPR002569">
    <property type="entry name" value="Met_Sox_Rdtase_MsrA_dom"/>
</dbReference>
<dbReference type="Pfam" id="PF01625">
    <property type="entry name" value="PMSR"/>
    <property type="match status" value="1"/>
</dbReference>
<organism evidence="7">
    <name type="scientific">Emiliania huxleyi</name>
    <name type="common">Coccolithophore</name>
    <name type="synonym">Pontosphaera huxleyi</name>
    <dbReference type="NCBI Taxonomy" id="2903"/>
    <lineage>
        <taxon>Eukaryota</taxon>
        <taxon>Haptista</taxon>
        <taxon>Haptophyta</taxon>
        <taxon>Prymnesiophyceae</taxon>
        <taxon>Isochrysidales</taxon>
        <taxon>Noelaerhabdaceae</taxon>
        <taxon>Emiliania</taxon>
    </lineage>
</organism>
<feature type="chain" id="PRO_5030844926" description="peptide-methionine (S)-S-oxide reductase" evidence="5">
    <location>
        <begin position="21"/>
        <end position="278"/>
    </location>
</feature>
<evidence type="ECO:0000259" key="6">
    <source>
        <dbReference type="Pfam" id="PF01625"/>
    </source>
</evidence>
<comment type="similarity">
    <text evidence="1">Belongs to the MsrA Met sulfoxide reductase family.</text>
</comment>
<evidence type="ECO:0000256" key="2">
    <source>
        <dbReference type="ARBA" id="ARBA00012502"/>
    </source>
</evidence>
<keyword evidence="3" id="KW-0560">Oxidoreductase</keyword>
<dbReference type="SUPFAM" id="SSF55068">
    <property type="entry name" value="Peptide methionine sulfoxide reductase"/>
    <property type="match status" value="1"/>
</dbReference>
<reference evidence="7" key="1">
    <citation type="submission" date="2021-01" db="EMBL/GenBank/DDBJ databases">
        <authorList>
            <person name="Corre E."/>
            <person name="Pelletier E."/>
            <person name="Niang G."/>
            <person name="Scheremetjew M."/>
            <person name="Finn R."/>
            <person name="Kale V."/>
            <person name="Holt S."/>
            <person name="Cochrane G."/>
            <person name="Meng A."/>
            <person name="Brown T."/>
            <person name="Cohen L."/>
        </authorList>
    </citation>
    <scope>NUCLEOTIDE SEQUENCE</scope>
    <source>
        <strain evidence="7">379</strain>
    </source>
</reference>
<sequence>MPAVLAPLAVLASLITPPLAPPKQQLSSARQFQFERRDLAALAAAAMLRSRPAAAEDAPLAVAYLSAGDTRLLQPAIDAIKYLGVVKTTAGSLARDGEAVPALKVEYVPQKLPFKKLLGVFWREHDPTATAEEGQFGETKDGRVPGPAVIWASDVAEQSAAERGRTLLQQSGLFRTGKEQFGDLVKPIATEVRRLDGWQWAEAPDELQGWYLSNEGAYKKLRLRRDKFLQDTFKPYKTTECRQVDESASGGPKGVICGFVIFPCSDDNGCRAVTQGAY</sequence>
<dbReference type="Gene3D" id="3.30.1060.10">
    <property type="entry name" value="Peptide methionine sulphoxide reductase MsrA"/>
    <property type="match status" value="1"/>
</dbReference>
<feature type="domain" description="Peptide methionine sulphoxide reductase MsrA" evidence="6">
    <location>
        <begin position="99"/>
        <end position="219"/>
    </location>
</feature>
<dbReference type="InterPro" id="IPR036509">
    <property type="entry name" value="Met_Sox_Rdtase_MsrA_sf"/>
</dbReference>
<proteinExistence type="inferred from homology"/>
<evidence type="ECO:0000256" key="4">
    <source>
        <dbReference type="ARBA" id="ARBA00030643"/>
    </source>
</evidence>
<evidence type="ECO:0000256" key="1">
    <source>
        <dbReference type="ARBA" id="ARBA00005591"/>
    </source>
</evidence>
<evidence type="ECO:0000256" key="3">
    <source>
        <dbReference type="ARBA" id="ARBA00023002"/>
    </source>
</evidence>
<keyword evidence="5" id="KW-0732">Signal</keyword>
<dbReference type="EMBL" id="HBIR01017172">
    <property type="protein sequence ID" value="CAE0542311.1"/>
    <property type="molecule type" value="Transcribed_RNA"/>
</dbReference>
<gene>
    <name evidence="7" type="ORF">EHUX00137_LOCUS12880</name>
</gene>